<proteinExistence type="predicted"/>
<reference evidence="2" key="2">
    <citation type="journal article" date="2014" name="Infect. Genet. Evol.">
        <title>The purifying trend in the chromosomal integron in Vibrio cholerae strains during the seventh pandemic.</title>
        <authorList>
            <person name="Zhang C."/>
            <person name="Pang B."/>
            <person name="Zhou Z."/>
            <person name="Wang H."/>
            <person name="Zhou H."/>
            <person name="Lu X."/>
            <person name="Du P."/>
            <person name="Zhang L."/>
            <person name="Li J."/>
            <person name="Cui Z."/>
            <person name="Chen C."/>
            <person name="Stokes H.W."/>
            <person name="Kan B."/>
        </authorList>
    </citation>
    <scope>NUCLEOTIDE SEQUENCE</scope>
    <source>
        <strain evidence="2">JX20062026</strain>
    </source>
</reference>
<accession>A0A075CYM5</accession>
<evidence type="ECO:0000256" key="1">
    <source>
        <dbReference type="SAM" id="Phobius"/>
    </source>
</evidence>
<evidence type="ECO:0000313" key="3">
    <source>
        <dbReference type="EMBL" id="MVD25486.1"/>
    </source>
</evidence>
<reference evidence="2" key="1">
    <citation type="submission" date="2013-09" db="EMBL/GenBank/DDBJ databases">
        <authorList>
            <person name="Zhang C.C."/>
            <person name="Pang B."/>
            <person name="Zhou Z.M."/>
        </authorList>
    </citation>
    <scope>NUCLEOTIDE SEQUENCE</scope>
    <source>
        <strain evidence="2">JX20062026</strain>
    </source>
</reference>
<gene>
    <name evidence="3" type="ORF">D6U24_19380</name>
</gene>
<feature type="transmembrane region" description="Helical" evidence="1">
    <location>
        <begin position="26"/>
        <end position="48"/>
    </location>
</feature>
<keyword evidence="1" id="KW-0812">Transmembrane</keyword>
<dbReference type="EMBL" id="KF680548">
    <property type="protein sequence ID" value="AHC32097.1"/>
    <property type="molecule type" value="Genomic_DNA"/>
</dbReference>
<keyword evidence="1" id="KW-1133">Transmembrane helix</keyword>
<evidence type="ECO:0000313" key="2">
    <source>
        <dbReference type="EMBL" id="AHC32097.1"/>
    </source>
</evidence>
<keyword evidence="1" id="KW-0472">Membrane</keyword>
<feature type="transmembrane region" description="Helical" evidence="1">
    <location>
        <begin position="60"/>
        <end position="84"/>
    </location>
</feature>
<reference evidence="3 4" key="3">
    <citation type="submission" date="2018-09" db="EMBL/GenBank/DDBJ databases">
        <title>Genomic epidemiology reveals two lineages of Vibrio cholerae that can cause global cholera epidemics despite absence of cholera toxin gene.</title>
        <authorList>
            <person name="Wang H."/>
            <person name="Zen W."/>
            <person name="Yu H."/>
            <person name="Zhang W."/>
            <person name="Pan J."/>
            <person name="Yang C."/>
            <person name="Cui Y."/>
        </authorList>
    </citation>
    <scope>NUCLEOTIDE SEQUENCE [LARGE SCALE GENOMIC DNA]</scope>
    <source>
        <strain evidence="3 4">00-1_S85</strain>
    </source>
</reference>
<dbReference type="EMBL" id="QZRB01000049">
    <property type="protein sequence ID" value="MVD25486.1"/>
    <property type="molecule type" value="Genomic_DNA"/>
</dbReference>
<dbReference type="Proteomes" id="UP000471242">
    <property type="component" value="Unassembled WGS sequence"/>
</dbReference>
<protein>
    <recommendedName>
        <fullName evidence="5">Phage abortive infection protein</fullName>
    </recommendedName>
</protein>
<organism evidence="2">
    <name type="scientific">Vibrio cholerae</name>
    <dbReference type="NCBI Taxonomy" id="666"/>
    <lineage>
        <taxon>Bacteria</taxon>
        <taxon>Pseudomonadati</taxon>
        <taxon>Pseudomonadota</taxon>
        <taxon>Gammaproteobacteria</taxon>
        <taxon>Vibrionales</taxon>
        <taxon>Vibrionaceae</taxon>
        <taxon>Vibrio</taxon>
    </lineage>
</organism>
<dbReference type="PATRIC" id="fig|666.1989.peg.3758"/>
<evidence type="ECO:0008006" key="5">
    <source>
        <dbReference type="Google" id="ProtNLM"/>
    </source>
</evidence>
<sequence length="268" mass="30657">MSAFVRCSPLNAALYLLEILVKIKNVFAILLIVYLIPIAVWYFVMVVVNDYALSTLNSDWGAFGSFVGGVLSPIFSLVSVLFVIKSINENNTNNNIEIELIKKQDRRNYLISLIAIFNNNMLSNIDSYLNAFDRPIQIADNKFHMFTDESVKVSLMKYMSIKDSINVNNKLIFDMINNFTANCEISFSIILKYVNSIEGLDEVNEFMDVVEAALDNNFINALLSFRLYEQACGWSQKSPLLDQLVSINNKTRYKSEWVERYQEQIGAK</sequence>
<name>A0A075CYM5_VIBCL</name>
<evidence type="ECO:0000313" key="4">
    <source>
        <dbReference type="Proteomes" id="UP000471242"/>
    </source>
</evidence>
<dbReference type="AlphaFoldDB" id="A0A075CYM5"/>
<dbReference type="OMA" id="MRNNGAS"/>